<dbReference type="AlphaFoldDB" id="A0A0E0LIF7"/>
<keyword evidence="2" id="KW-1185">Reference proteome</keyword>
<accession>A0A0E0LIF7</accession>
<dbReference type="HOGENOM" id="CLU_1680763_0_0_1"/>
<organism evidence="1">
    <name type="scientific">Oryza punctata</name>
    <name type="common">Red rice</name>
    <dbReference type="NCBI Taxonomy" id="4537"/>
    <lineage>
        <taxon>Eukaryota</taxon>
        <taxon>Viridiplantae</taxon>
        <taxon>Streptophyta</taxon>
        <taxon>Embryophyta</taxon>
        <taxon>Tracheophyta</taxon>
        <taxon>Spermatophyta</taxon>
        <taxon>Magnoliopsida</taxon>
        <taxon>Liliopsida</taxon>
        <taxon>Poales</taxon>
        <taxon>Poaceae</taxon>
        <taxon>BOP clade</taxon>
        <taxon>Oryzoideae</taxon>
        <taxon>Oryzeae</taxon>
        <taxon>Oryzinae</taxon>
        <taxon>Oryza</taxon>
    </lineage>
</organism>
<dbReference type="Pfam" id="PF07893">
    <property type="entry name" value="DUF1668"/>
    <property type="match status" value="1"/>
</dbReference>
<dbReference type="InterPro" id="IPR012871">
    <property type="entry name" value="DUF1668_ORYSA"/>
</dbReference>
<protein>
    <submittedName>
        <fullName evidence="1">Uncharacterized protein</fullName>
    </submittedName>
</protein>
<dbReference type="EnsemblPlants" id="OPUNC07G06750.1">
    <property type="protein sequence ID" value="OPUNC07G06750.1"/>
    <property type="gene ID" value="OPUNC07G06750"/>
</dbReference>
<evidence type="ECO:0000313" key="1">
    <source>
        <dbReference type="EnsemblPlants" id="OPUNC07G06750.1"/>
    </source>
</evidence>
<sequence length="157" mass="17516">MRDASSGPISATGSYRSRAKLTTTVSWTPRLGSAATVKEPGIYVAVTSRLPPATGRCKTTLPAWKFFKEVLFNKGFTGHWGAMLVYMGDSRFCLVDCLVPEDCDVRTPLRVLTITSFGLKYDKAGELVTTQYRAYASISYQAAYKCRRLQYPVAFWM</sequence>
<evidence type="ECO:0000313" key="2">
    <source>
        <dbReference type="Proteomes" id="UP000026962"/>
    </source>
</evidence>
<proteinExistence type="predicted"/>
<reference evidence="1" key="1">
    <citation type="submission" date="2015-04" db="UniProtKB">
        <authorList>
            <consortium name="EnsemblPlants"/>
        </authorList>
    </citation>
    <scope>IDENTIFICATION</scope>
</reference>
<dbReference type="Gramene" id="OPUNC07G06750.1">
    <property type="protein sequence ID" value="OPUNC07G06750.1"/>
    <property type="gene ID" value="OPUNC07G06750"/>
</dbReference>
<dbReference type="Proteomes" id="UP000026962">
    <property type="component" value="Chromosome 7"/>
</dbReference>
<dbReference type="OMA" id="GRCECPT"/>
<reference evidence="1" key="2">
    <citation type="submission" date="2018-05" db="EMBL/GenBank/DDBJ databases">
        <title>OpunRS2 (Oryza punctata Reference Sequence Version 2).</title>
        <authorList>
            <person name="Zhang J."/>
            <person name="Kudrna D."/>
            <person name="Lee S."/>
            <person name="Talag J."/>
            <person name="Welchert J."/>
            <person name="Wing R.A."/>
        </authorList>
    </citation>
    <scope>NUCLEOTIDE SEQUENCE [LARGE SCALE GENOMIC DNA]</scope>
</reference>
<name>A0A0E0LIF7_ORYPU</name>